<evidence type="ECO:0000313" key="12">
    <source>
        <dbReference type="EMBL" id="ROR97434.1"/>
    </source>
</evidence>
<feature type="compositionally biased region" description="Low complexity" evidence="9">
    <location>
        <begin position="308"/>
        <end position="317"/>
    </location>
</feature>
<protein>
    <recommendedName>
        <fullName evidence="2">histidine kinase</fullName>
        <ecNumber evidence="2">2.7.13.3</ecNumber>
    </recommendedName>
</protein>
<evidence type="ECO:0000259" key="11">
    <source>
        <dbReference type="SMART" id="SM00387"/>
    </source>
</evidence>
<gene>
    <name evidence="12" type="ORF">EDD28_2032</name>
</gene>
<dbReference type="Pfam" id="PF02518">
    <property type="entry name" value="HATPase_c"/>
    <property type="match status" value="1"/>
</dbReference>
<keyword evidence="3" id="KW-0597">Phosphoprotein</keyword>
<dbReference type="InterPro" id="IPR036890">
    <property type="entry name" value="HATPase_C_sf"/>
</dbReference>
<dbReference type="PANTHER" id="PTHR24421:SF10">
    <property type="entry name" value="NITRATE_NITRITE SENSOR PROTEIN NARQ"/>
    <property type="match status" value="1"/>
</dbReference>
<dbReference type="InterPro" id="IPR011712">
    <property type="entry name" value="Sig_transdc_His_kin_sub3_dim/P"/>
</dbReference>
<evidence type="ECO:0000256" key="7">
    <source>
        <dbReference type="ARBA" id="ARBA00022840"/>
    </source>
</evidence>
<feature type="transmembrane region" description="Helical" evidence="10">
    <location>
        <begin position="87"/>
        <end position="103"/>
    </location>
</feature>
<feature type="region of interest" description="Disordered" evidence="9">
    <location>
        <begin position="298"/>
        <end position="325"/>
    </location>
</feature>
<keyword evidence="10" id="KW-0472">Membrane</keyword>
<sequence>MSVGLARLIGMTLTDPELPGWRRAEPSPEQLRTDVLGGIGLYLLSLLSLALGTATGVYGEKAASLGVSALVLAGVTLPLTVRRRWPAVVLGVVTVAFVLIGELPVAEGTISNVSLFCALYTVGAWDANRRRAVLVRAIVIDIMVVWLVVSLFRTGLSAFDDDLPGEGLGVLTPTMAFMLSQVLINILYFAGAWWFGSHSWNAARERALVEYRTAQLEAEQEIVSRQAVTIERLRIARELHDAVAHHVSLMGIQAAAARAVIPRDPAGAQRQLVALEDSARAAVSELYDLLGTLRDDTATGSDDGGADWGADATAPPGSASSSLTVSQLPQLVEEAQSAGLLADLEVVGQPRDLSPLVGLNLYRIGQEALTNVVKHTGTGTRTRVRLRYLPDTVELEITDDGRGRPMPRPRGGGLGLQGMRERVAAMRGTLTAEPRSSGGFIVRATVPDGAEARPTAADRSTADTLTEELT</sequence>
<keyword evidence="4" id="KW-0808">Transferase</keyword>
<dbReference type="SMART" id="SM00387">
    <property type="entry name" value="HATPase_c"/>
    <property type="match status" value="1"/>
</dbReference>
<keyword evidence="10" id="KW-0812">Transmembrane</keyword>
<comment type="catalytic activity">
    <reaction evidence="1">
        <text>ATP + protein L-histidine = ADP + protein N-phospho-L-histidine.</text>
        <dbReference type="EC" id="2.7.13.3"/>
    </reaction>
</comment>
<dbReference type="GO" id="GO:0046983">
    <property type="term" value="F:protein dimerization activity"/>
    <property type="evidence" value="ECO:0007669"/>
    <property type="project" value="InterPro"/>
</dbReference>
<feature type="transmembrane region" description="Helical" evidence="10">
    <location>
        <begin position="62"/>
        <end position="80"/>
    </location>
</feature>
<evidence type="ECO:0000256" key="6">
    <source>
        <dbReference type="ARBA" id="ARBA00022777"/>
    </source>
</evidence>
<keyword evidence="6 12" id="KW-0418">Kinase</keyword>
<keyword evidence="7" id="KW-0067">ATP-binding</keyword>
<name>A0A3N2DDD2_9MICO</name>
<accession>A0A3N2DDD2</accession>
<feature type="transmembrane region" description="Helical" evidence="10">
    <location>
        <begin position="176"/>
        <end position="196"/>
    </location>
</feature>
<feature type="transmembrane region" description="Helical" evidence="10">
    <location>
        <begin position="109"/>
        <end position="127"/>
    </location>
</feature>
<keyword evidence="10" id="KW-1133">Transmembrane helix</keyword>
<comment type="caution">
    <text evidence="12">The sequence shown here is derived from an EMBL/GenBank/DDBJ whole genome shotgun (WGS) entry which is preliminary data.</text>
</comment>
<evidence type="ECO:0000256" key="4">
    <source>
        <dbReference type="ARBA" id="ARBA00022679"/>
    </source>
</evidence>
<dbReference type="SUPFAM" id="SSF55874">
    <property type="entry name" value="ATPase domain of HSP90 chaperone/DNA topoisomerase II/histidine kinase"/>
    <property type="match status" value="1"/>
</dbReference>
<keyword evidence="5" id="KW-0547">Nucleotide-binding</keyword>
<dbReference type="EMBL" id="RKHQ01000001">
    <property type="protein sequence ID" value="ROR97434.1"/>
    <property type="molecule type" value="Genomic_DNA"/>
</dbReference>
<dbReference type="InterPro" id="IPR003594">
    <property type="entry name" value="HATPase_dom"/>
</dbReference>
<keyword evidence="13" id="KW-1185">Reference proteome</keyword>
<evidence type="ECO:0000256" key="1">
    <source>
        <dbReference type="ARBA" id="ARBA00000085"/>
    </source>
</evidence>
<evidence type="ECO:0000256" key="5">
    <source>
        <dbReference type="ARBA" id="ARBA00022741"/>
    </source>
</evidence>
<feature type="domain" description="Histidine kinase/HSP90-like ATPase" evidence="11">
    <location>
        <begin position="356"/>
        <end position="450"/>
    </location>
</feature>
<reference evidence="12 13" key="1">
    <citation type="submission" date="2018-11" db="EMBL/GenBank/DDBJ databases">
        <title>Sequencing the genomes of 1000 actinobacteria strains.</title>
        <authorList>
            <person name="Klenk H.-P."/>
        </authorList>
    </citation>
    <scope>NUCLEOTIDE SEQUENCE [LARGE SCALE GENOMIC DNA]</scope>
    <source>
        <strain evidence="12 13">DSM 13521</strain>
    </source>
</reference>
<dbReference type="GO" id="GO:0000155">
    <property type="term" value="F:phosphorelay sensor kinase activity"/>
    <property type="evidence" value="ECO:0007669"/>
    <property type="project" value="InterPro"/>
</dbReference>
<evidence type="ECO:0000256" key="2">
    <source>
        <dbReference type="ARBA" id="ARBA00012438"/>
    </source>
</evidence>
<dbReference type="GO" id="GO:0005524">
    <property type="term" value="F:ATP binding"/>
    <property type="evidence" value="ECO:0007669"/>
    <property type="project" value="UniProtKB-KW"/>
</dbReference>
<feature type="transmembrane region" description="Helical" evidence="10">
    <location>
        <begin position="134"/>
        <end position="156"/>
    </location>
</feature>
<dbReference type="EC" id="2.7.13.3" evidence="2"/>
<feature type="region of interest" description="Disordered" evidence="9">
    <location>
        <begin position="446"/>
        <end position="470"/>
    </location>
</feature>
<dbReference type="PANTHER" id="PTHR24421">
    <property type="entry name" value="NITRATE/NITRITE SENSOR PROTEIN NARX-RELATED"/>
    <property type="match status" value="1"/>
</dbReference>
<dbReference type="Proteomes" id="UP000275356">
    <property type="component" value="Unassembled WGS sequence"/>
</dbReference>
<organism evidence="12 13">
    <name type="scientific">Salana multivorans</name>
    <dbReference type="NCBI Taxonomy" id="120377"/>
    <lineage>
        <taxon>Bacteria</taxon>
        <taxon>Bacillati</taxon>
        <taxon>Actinomycetota</taxon>
        <taxon>Actinomycetes</taxon>
        <taxon>Micrococcales</taxon>
        <taxon>Beutenbergiaceae</taxon>
        <taxon>Salana</taxon>
    </lineage>
</organism>
<evidence type="ECO:0000313" key="13">
    <source>
        <dbReference type="Proteomes" id="UP000275356"/>
    </source>
</evidence>
<dbReference type="AlphaFoldDB" id="A0A3N2DDD2"/>
<dbReference type="CDD" id="cd16917">
    <property type="entry name" value="HATPase_UhpB-NarQ-NarX-like"/>
    <property type="match status" value="1"/>
</dbReference>
<dbReference type="Pfam" id="PF07730">
    <property type="entry name" value="HisKA_3"/>
    <property type="match status" value="1"/>
</dbReference>
<evidence type="ECO:0000256" key="10">
    <source>
        <dbReference type="SAM" id="Phobius"/>
    </source>
</evidence>
<proteinExistence type="predicted"/>
<feature type="transmembrane region" description="Helical" evidence="10">
    <location>
        <begin position="35"/>
        <end position="56"/>
    </location>
</feature>
<evidence type="ECO:0000256" key="8">
    <source>
        <dbReference type="ARBA" id="ARBA00023012"/>
    </source>
</evidence>
<keyword evidence="8" id="KW-0902">Two-component regulatory system</keyword>
<dbReference type="GO" id="GO:0016020">
    <property type="term" value="C:membrane"/>
    <property type="evidence" value="ECO:0007669"/>
    <property type="project" value="InterPro"/>
</dbReference>
<evidence type="ECO:0000256" key="3">
    <source>
        <dbReference type="ARBA" id="ARBA00022553"/>
    </source>
</evidence>
<dbReference type="Gene3D" id="1.20.5.1930">
    <property type="match status" value="1"/>
</dbReference>
<evidence type="ECO:0000256" key="9">
    <source>
        <dbReference type="SAM" id="MobiDB-lite"/>
    </source>
</evidence>
<dbReference type="Gene3D" id="3.30.565.10">
    <property type="entry name" value="Histidine kinase-like ATPase, C-terminal domain"/>
    <property type="match status" value="1"/>
</dbReference>
<dbReference type="InterPro" id="IPR050482">
    <property type="entry name" value="Sensor_HK_TwoCompSys"/>
</dbReference>